<dbReference type="PANTHER" id="PTHR48085:SF5">
    <property type="entry name" value="CADMIUM_ZINC-TRANSPORTING ATPASE HMA4-RELATED"/>
    <property type="match status" value="1"/>
</dbReference>
<dbReference type="Pfam" id="PF00702">
    <property type="entry name" value="Hydrolase"/>
    <property type="match status" value="1"/>
</dbReference>
<comment type="similarity">
    <text evidence="1">Belongs to the cation transport ATPase (P-type) (TC 3.A.3) family. Type IB subfamily.</text>
</comment>
<name>A0A8I1MWQ8_THIA3</name>
<protein>
    <submittedName>
        <fullName evidence="2">HAD family hydrolase</fullName>
    </submittedName>
</protein>
<gene>
    <name evidence="2" type="ORF">J0I24_08610</name>
</gene>
<dbReference type="InterPro" id="IPR036412">
    <property type="entry name" value="HAD-like_sf"/>
</dbReference>
<proteinExistence type="inferred from homology"/>
<comment type="caution">
    <text evidence="2">The sequence shown here is derived from an EMBL/GenBank/DDBJ whole genome shotgun (WGS) entry which is preliminary data.</text>
</comment>
<dbReference type="EMBL" id="JAFKMR010000017">
    <property type="protein sequence ID" value="MBN8744357.1"/>
    <property type="molecule type" value="Genomic_DNA"/>
</dbReference>
<dbReference type="Gene3D" id="3.40.50.1000">
    <property type="entry name" value="HAD superfamily/HAD-like"/>
    <property type="match status" value="1"/>
</dbReference>
<dbReference type="GO" id="GO:0022857">
    <property type="term" value="F:transmembrane transporter activity"/>
    <property type="evidence" value="ECO:0007669"/>
    <property type="project" value="TreeGrafter"/>
</dbReference>
<dbReference type="GO" id="GO:0000166">
    <property type="term" value="F:nucleotide binding"/>
    <property type="evidence" value="ECO:0007669"/>
    <property type="project" value="InterPro"/>
</dbReference>
<keyword evidence="2" id="KW-0378">Hydrolase</keyword>
<organism evidence="2 3">
    <name type="scientific">Thiomonas arsenitoxydans (strain DSM 22701 / CIP 110005 / 3As)</name>
    <dbReference type="NCBI Taxonomy" id="426114"/>
    <lineage>
        <taxon>Bacteria</taxon>
        <taxon>Pseudomonadati</taxon>
        <taxon>Pseudomonadota</taxon>
        <taxon>Betaproteobacteria</taxon>
        <taxon>Burkholderiales</taxon>
        <taxon>Thiomonas</taxon>
    </lineage>
</organism>
<dbReference type="GO" id="GO:0016787">
    <property type="term" value="F:hydrolase activity"/>
    <property type="evidence" value="ECO:0007669"/>
    <property type="project" value="UniProtKB-KW"/>
</dbReference>
<evidence type="ECO:0000313" key="3">
    <source>
        <dbReference type="Proteomes" id="UP000664800"/>
    </source>
</evidence>
<evidence type="ECO:0000256" key="1">
    <source>
        <dbReference type="ARBA" id="ARBA00006024"/>
    </source>
</evidence>
<dbReference type="AlphaFoldDB" id="A0A8I1MWQ8"/>
<dbReference type="RefSeq" id="WP_338123581.1">
    <property type="nucleotide sequence ID" value="NZ_JAFKMR010000017.1"/>
</dbReference>
<dbReference type="Proteomes" id="UP000664800">
    <property type="component" value="Unassembled WGS sequence"/>
</dbReference>
<dbReference type="SUPFAM" id="SSF56784">
    <property type="entry name" value="HAD-like"/>
    <property type="match status" value="1"/>
</dbReference>
<dbReference type="InterPro" id="IPR023214">
    <property type="entry name" value="HAD_sf"/>
</dbReference>
<dbReference type="PANTHER" id="PTHR48085">
    <property type="entry name" value="CADMIUM/ZINC-TRANSPORTING ATPASE HMA2-RELATED"/>
    <property type="match status" value="1"/>
</dbReference>
<accession>A0A8I1MWQ8</accession>
<sequence length="107" mass="12116">MLIQANEQLLGVLGLADMPREGMREVLEHLRQLGIRKTIMLTDDYERVDRAIADAVGLDEVKAGLLPQDRVRGMYELGQRYGLVAMVGDGVNDAPAVAWRWKPRTWR</sequence>
<dbReference type="GO" id="GO:0016020">
    <property type="term" value="C:membrane"/>
    <property type="evidence" value="ECO:0007669"/>
    <property type="project" value="TreeGrafter"/>
</dbReference>
<reference evidence="2" key="1">
    <citation type="submission" date="2021-02" db="EMBL/GenBank/DDBJ databases">
        <title>Thiocyanate and organic carbon inputs drive convergent selection for specific autotrophic Afipia and Thiobacillus strains within complex microbiomes.</title>
        <authorList>
            <person name="Huddy R.J."/>
            <person name="Sachdeva R."/>
            <person name="Kadzinga F."/>
            <person name="Kantor R.S."/>
            <person name="Harrison S.T.L."/>
            <person name="Banfield J.F."/>
        </authorList>
    </citation>
    <scope>NUCLEOTIDE SEQUENCE</scope>
    <source>
        <strain evidence="2">SCN18_13_7_16_R3_B_64_19</strain>
    </source>
</reference>
<dbReference type="InterPro" id="IPR051014">
    <property type="entry name" value="Cation_Transport_ATPase_IB"/>
</dbReference>
<dbReference type="Gene3D" id="3.40.1110.10">
    <property type="entry name" value="Calcium-transporting ATPase, cytoplasmic domain N"/>
    <property type="match status" value="1"/>
</dbReference>
<evidence type="ECO:0000313" key="2">
    <source>
        <dbReference type="EMBL" id="MBN8744357.1"/>
    </source>
</evidence>
<dbReference type="InterPro" id="IPR023299">
    <property type="entry name" value="ATPase_P-typ_cyto_dom_N"/>
</dbReference>